<keyword evidence="3" id="KW-1185">Reference proteome</keyword>
<evidence type="ECO:0000313" key="3">
    <source>
        <dbReference type="Proteomes" id="UP000636458"/>
    </source>
</evidence>
<dbReference type="PANTHER" id="PTHR43135:SF3">
    <property type="entry name" value="ALPHA-D-RIBOSE 1-METHYLPHOSPHONATE 5-TRIPHOSPHATE DIPHOSPHATASE"/>
    <property type="match status" value="1"/>
</dbReference>
<organism evidence="2 3">
    <name type="scientific">Lacisediminihabitans changchengi</name>
    <dbReference type="NCBI Taxonomy" id="2787634"/>
    <lineage>
        <taxon>Bacteria</taxon>
        <taxon>Bacillati</taxon>
        <taxon>Actinomycetota</taxon>
        <taxon>Actinomycetes</taxon>
        <taxon>Micrococcales</taxon>
        <taxon>Microbacteriaceae</taxon>
        <taxon>Lacisediminihabitans</taxon>
    </lineage>
</organism>
<dbReference type="Gene3D" id="3.20.20.140">
    <property type="entry name" value="Metal-dependent hydrolases"/>
    <property type="match status" value="1"/>
</dbReference>
<dbReference type="InterPro" id="IPR011059">
    <property type="entry name" value="Metal-dep_hydrolase_composite"/>
</dbReference>
<accession>A0A934W0U9</accession>
<feature type="domain" description="Amidohydrolase-related" evidence="1">
    <location>
        <begin position="57"/>
        <end position="398"/>
    </location>
</feature>
<protein>
    <submittedName>
        <fullName evidence="2">Amidohydrolase family protein</fullName>
    </submittedName>
</protein>
<dbReference type="InterPro" id="IPR032466">
    <property type="entry name" value="Metal_Hydrolase"/>
</dbReference>
<sequence length="408" mass="42445">MVNRLLVDLSVVDVVSGDIRPNSAVAIVDGVIAAVGARDSVETQWGDLPAVSLGGAYLSPGLVNMHTHFSLSLPGPGGDAVSAMTAHELALYMADGARRTLLEGVTTVRCVAEKDHADFALRDAIAAGRTIGPRIFTAGRALVCTGGHGFEGTDTLECDGPVGFRHGVRSQLKAGADLIKVMISGGIAGEHEAIATPQLAADELEAVLETAHAWGKKVTAHAGPAPIILQAVELGLDCVEHGYQLTPEVAAAMAAQGTALVPTLVVTRASAFFDQLGVPAWMQQRSLGAGPQHVESYRMALDAGVTILMGSDMPPFWRFEGTSASVREIEHMSDFGLGPAAALKAATIDPAAWLGADAEVGSIEVGKRADLIAMDSDPLADSAALRGIRWVMIEGDLVRDDKNAVLDV</sequence>
<name>A0A934W0U9_9MICO</name>
<dbReference type="AlphaFoldDB" id="A0A934W0U9"/>
<dbReference type="Pfam" id="PF01979">
    <property type="entry name" value="Amidohydro_1"/>
    <property type="match status" value="1"/>
</dbReference>
<gene>
    <name evidence="2" type="ORF">IV501_01090</name>
</gene>
<dbReference type="PANTHER" id="PTHR43135">
    <property type="entry name" value="ALPHA-D-RIBOSE 1-METHYLPHOSPHONATE 5-TRIPHOSPHATE DIPHOSPHATASE"/>
    <property type="match status" value="1"/>
</dbReference>
<dbReference type="RefSeq" id="WP_200554570.1">
    <property type="nucleotide sequence ID" value="NZ_JAEPES010000001.1"/>
</dbReference>
<dbReference type="InterPro" id="IPR051781">
    <property type="entry name" value="Metallo-dep_Hydrolase"/>
</dbReference>
<dbReference type="Proteomes" id="UP000636458">
    <property type="component" value="Unassembled WGS sequence"/>
</dbReference>
<dbReference type="EMBL" id="JAEPES010000001">
    <property type="protein sequence ID" value="MBK4346218.1"/>
    <property type="molecule type" value="Genomic_DNA"/>
</dbReference>
<proteinExistence type="predicted"/>
<dbReference type="SUPFAM" id="SSF51338">
    <property type="entry name" value="Composite domain of metallo-dependent hydrolases"/>
    <property type="match status" value="1"/>
</dbReference>
<dbReference type="Gene3D" id="2.30.40.10">
    <property type="entry name" value="Urease, subunit C, domain 1"/>
    <property type="match status" value="1"/>
</dbReference>
<reference evidence="2" key="1">
    <citation type="submission" date="2021-01" db="EMBL/GenBank/DDBJ databases">
        <title>Lacisediminihabitans sp. nov. strain G11-30, isolated from Antarctic Soil.</title>
        <authorList>
            <person name="Li J."/>
        </authorList>
    </citation>
    <scope>NUCLEOTIDE SEQUENCE</scope>
    <source>
        <strain evidence="2">G11-30</strain>
    </source>
</reference>
<dbReference type="CDD" id="cd01299">
    <property type="entry name" value="Met_dep_hydrolase_A"/>
    <property type="match status" value="1"/>
</dbReference>
<evidence type="ECO:0000313" key="2">
    <source>
        <dbReference type="EMBL" id="MBK4346218.1"/>
    </source>
</evidence>
<dbReference type="InterPro" id="IPR006680">
    <property type="entry name" value="Amidohydro-rel"/>
</dbReference>
<dbReference type="InterPro" id="IPR057744">
    <property type="entry name" value="OTAase-like"/>
</dbReference>
<dbReference type="SUPFAM" id="SSF51556">
    <property type="entry name" value="Metallo-dependent hydrolases"/>
    <property type="match status" value="1"/>
</dbReference>
<comment type="caution">
    <text evidence="2">The sequence shown here is derived from an EMBL/GenBank/DDBJ whole genome shotgun (WGS) entry which is preliminary data.</text>
</comment>
<dbReference type="GO" id="GO:0016810">
    <property type="term" value="F:hydrolase activity, acting on carbon-nitrogen (but not peptide) bonds"/>
    <property type="evidence" value="ECO:0007669"/>
    <property type="project" value="InterPro"/>
</dbReference>
<evidence type="ECO:0000259" key="1">
    <source>
        <dbReference type="Pfam" id="PF01979"/>
    </source>
</evidence>